<evidence type="ECO:0000256" key="1">
    <source>
        <dbReference type="SAM" id="Phobius"/>
    </source>
</evidence>
<dbReference type="Proteomes" id="UP001139502">
    <property type="component" value="Unassembled WGS sequence"/>
</dbReference>
<comment type="caution">
    <text evidence="2">The sequence shown here is derived from an EMBL/GenBank/DDBJ whole genome shotgun (WGS) entry which is preliminary data.</text>
</comment>
<keyword evidence="3" id="KW-1185">Reference proteome</keyword>
<keyword evidence="1" id="KW-0812">Transmembrane</keyword>
<feature type="transmembrane region" description="Helical" evidence="1">
    <location>
        <begin position="83"/>
        <end position="101"/>
    </location>
</feature>
<dbReference type="AlphaFoldDB" id="A0A9X2KH11"/>
<feature type="transmembrane region" description="Helical" evidence="1">
    <location>
        <begin position="174"/>
        <end position="195"/>
    </location>
</feature>
<organism evidence="2 3">
    <name type="scientific">Rothia santali</name>
    <dbReference type="NCBI Taxonomy" id="2949643"/>
    <lineage>
        <taxon>Bacteria</taxon>
        <taxon>Bacillati</taxon>
        <taxon>Actinomycetota</taxon>
        <taxon>Actinomycetes</taxon>
        <taxon>Micrococcales</taxon>
        <taxon>Micrococcaceae</taxon>
        <taxon>Rothia</taxon>
    </lineage>
</organism>
<sequence length="263" mass="27416">MPRMTEERRLAPHVDPAWSHRFILEARLREVSGRRIGDALREVDGHCVDSGEDAEEAFGDAAGYAASWAAPGPRDPGAMARTVAPMALQSLGLMIATLAAMPLGRGEPAELTALWLSALALVAVVDLLLVFAATPLLRFAMRRPVVSWVVIVLGVVAASLAMGIIGWLLDAPVLALPAGPVLLAGFAVVGAGAAWGRAVALREGPDPLVDPEEDAPGRVERGEVAGDARGEASAQTAVRIYSLLIPLATVAMCAGLWAIGWAS</sequence>
<protein>
    <submittedName>
        <fullName evidence="2">Uncharacterized protein</fullName>
    </submittedName>
</protein>
<gene>
    <name evidence="2" type="ORF">NBM05_01375</name>
</gene>
<dbReference type="RefSeq" id="WP_254164539.1">
    <property type="nucleotide sequence ID" value="NZ_JANAFB010000002.1"/>
</dbReference>
<feature type="transmembrane region" description="Helical" evidence="1">
    <location>
        <begin position="145"/>
        <end position="168"/>
    </location>
</feature>
<feature type="transmembrane region" description="Helical" evidence="1">
    <location>
        <begin position="240"/>
        <end position="262"/>
    </location>
</feature>
<proteinExistence type="predicted"/>
<evidence type="ECO:0000313" key="2">
    <source>
        <dbReference type="EMBL" id="MCP3424718.1"/>
    </source>
</evidence>
<dbReference type="EMBL" id="JANAFB010000002">
    <property type="protein sequence ID" value="MCP3424718.1"/>
    <property type="molecule type" value="Genomic_DNA"/>
</dbReference>
<evidence type="ECO:0000313" key="3">
    <source>
        <dbReference type="Proteomes" id="UP001139502"/>
    </source>
</evidence>
<reference evidence="2" key="1">
    <citation type="submission" date="2022-06" db="EMBL/GenBank/DDBJ databases">
        <title>Rothia sp. isolated from sandalwood seedling.</title>
        <authorList>
            <person name="Tuikhar N."/>
            <person name="Kirdat K."/>
            <person name="Thorat V."/>
            <person name="Swetha P."/>
            <person name="Padma S."/>
            <person name="Sundararaj R."/>
            <person name="Yadav A."/>
        </authorList>
    </citation>
    <scope>NUCLEOTIDE SEQUENCE</scope>
    <source>
        <strain evidence="2">AR01</strain>
    </source>
</reference>
<name>A0A9X2KH11_9MICC</name>
<accession>A0A9X2KH11</accession>
<feature type="transmembrane region" description="Helical" evidence="1">
    <location>
        <begin position="113"/>
        <end position="133"/>
    </location>
</feature>
<keyword evidence="1" id="KW-0472">Membrane</keyword>
<keyword evidence="1" id="KW-1133">Transmembrane helix</keyword>